<dbReference type="Pfam" id="PF16242">
    <property type="entry name" value="Pyrid_ox_like"/>
    <property type="match status" value="1"/>
</dbReference>
<dbReference type="InterPro" id="IPR038725">
    <property type="entry name" value="YdaG_split_barrel_FMN-bd"/>
</dbReference>
<evidence type="ECO:0000313" key="5">
    <source>
        <dbReference type="Proteomes" id="UP000809440"/>
    </source>
</evidence>
<accession>A0A9Q2PB89</accession>
<dbReference type="InterPro" id="IPR012349">
    <property type="entry name" value="Split_barrel_FMN-bd"/>
</dbReference>
<evidence type="ECO:0000313" key="3">
    <source>
        <dbReference type="EMBL" id="MBM2417998.1"/>
    </source>
</evidence>
<dbReference type="PANTHER" id="PTHR34818">
    <property type="entry name" value="PROTEIN BLI-3"/>
    <property type="match status" value="1"/>
</dbReference>
<dbReference type="Proteomes" id="UP000809440">
    <property type="component" value="Unassembled WGS sequence"/>
</dbReference>
<dbReference type="Gene3D" id="2.30.110.10">
    <property type="entry name" value="Electron Transport, Fmn-binding Protein, Chain A"/>
    <property type="match status" value="1"/>
</dbReference>
<dbReference type="OrthoDB" id="1432662at2"/>
<evidence type="ECO:0000313" key="2">
    <source>
        <dbReference type="EMBL" id="MBM2413329.1"/>
    </source>
</evidence>
<name>A0A9Q2PB89_9RHOB</name>
<evidence type="ECO:0000313" key="4">
    <source>
        <dbReference type="Proteomes" id="UP000755667"/>
    </source>
</evidence>
<protein>
    <submittedName>
        <fullName evidence="2">Pyridoxamine 5'-phosphate oxidase family protein</fullName>
    </submittedName>
</protein>
<dbReference type="Proteomes" id="UP000755667">
    <property type="component" value="Unassembled WGS sequence"/>
</dbReference>
<dbReference type="EMBL" id="JAFBXE010000008">
    <property type="protein sequence ID" value="MBM2413329.1"/>
    <property type="molecule type" value="Genomic_DNA"/>
</dbReference>
<sequence length="156" mass="17156">MTATLTDTFWSNMSKIHVILLGAGDGTPVPMAPLARQEDDAIWFITSADHDSFKAAKTGDEAKIYLCDSAGHMYGTIKGHLSVSQDSDKLDELWSPMAAAWFDNGREDDSVRLMKYTPSEAEIWATDGTAKYLFETIKANVTDAKPDTGTYGIIHF</sequence>
<proteinExistence type="predicted"/>
<reference evidence="2 5" key="1">
    <citation type="submission" date="2021-01" db="EMBL/GenBank/DDBJ databases">
        <title>Diatom-associated Roseobacters Show Island Model of Population Structure.</title>
        <authorList>
            <person name="Qu L."/>
            <person name="Feng X."/>
            <person name="Chen Y."/>
            <person name="Li L."/>
            <person name="Wang X."/>
            <person name="Hu Z."/>
            <person name="Wang H."/>
            <person name="Luo H."/>
        </authorList>
    </citation>
    <scope>NUCLEOTIDE SEQUENCE</scope>
    <source>
        <strain evidence="3 5">CC28-63</strain>
        <strain evidence="2">CC28-69</strain>
    </source>
</reference>
<dbReference type="GeneID" id="62641228"/>
<evidence type="ECO:0000259" key="1">
    <source>
        <dbReference type="Pfam" id="PF16242"/>
    </source>
</evidence>
<dbReference type="PANTHER" id="PTHR34818:SF1">
    <property type="entry name" value="PROTEIN BLI-3"/>
    <property type="match status" value="1"/>
</dbReference>
<organism evidence="2 4">
    <name type="scientific">Marivita cryptomonadis</name>
    <dbReference type="NCBI Taxonomy" id="505252"/>
    <lineage>
        <taxon>Bacteria</taxon>
        <taxon>Pseudomonadati</taxon>
        <taxon>Pseudomonadota</taxon>
        <taxon>Alphaproteobacteria</taxon>
        <taxon>Rhodobacterales</taxon>
        <taxon>Roseobacteraceae</taxon>
        <taxon>Marivita</taxon>
    </lineage>
</organism>
<dbReference type="RefSeq" id="WP_085629612.1">
    <property type="nucleotide sequence ID" value="NZ_JAFBWU010000008.1"/>
</dbReference>
<gene>
    <name evidence="2" type="ORF">JQX41_13520</name>
    <name evidence="3" type="ORF">JQX48_13530</name>
</gene>
<keyword evidence="5" id="KW-1185">Reference proteome</keyword>
<dbReference type="SUPFAM" id="SSF50475">
    <property type="entry name" value="FMN-binding split barrel"/>
    <property type="match status" value="1"/>
</dbReference>
<dbReference type="InterPro" id="IPR052917">
    <property type="entry name" value="Stress-Dev_Protein"/>
</dbReference>
<comment type="caution">
    <text evidence="2">The sequence shown here is derived from an EMBL/GenBank/DDBJ whole genome shotgun (WGS) entry which is preliminary data.</text>
</comment>
<dbReference type="EMBL" id="JAFBXF010000008">
    <property type="protein sequence ID" value="MBM2417998.1"/>
    <property type="molecule type" value="Genomic_DNA"/>
</dbReference>
<feature type="domain" description="General stress protein FMN-binding split barrel" evidence="1">
    <location>
        <begin position="8"/>
        <end position="147"/>
    </location>
</feature>
<dbReference type="AlphaFoldDB" id="A0A9Q2PB89"/>